<feature type="compositionally biased region" description="Basic and acidic residues" evidence="14">
    <location>
        <begin position="1005"/>
        <end position="1014"/>
    </location>
</feature>
<dbReference type="InterPro" id="IPR000719">
    <property type="entry name" value="Prot_kinase_dom"/>
</dbReference>
<keyword evidence="4 13" id="KW-0728">SH3 domain</keyword>
<feature type="region of interest" description="Disordered" evidence="14">
    <location>
        <begin position="1239"/>
        <end position="1419"/>
    </location>
</feature>
<keyword evidence="10" id="KW-0067">ATP-binding</keyword>
<keyword evidence="9" id="KW-0418">Kinase</keyword>
<feature type="compositionally biased region" description="Basic and acidic residues" evidence="14">
    <location>
        <begin position="1068"/>
        <end position="1086"/>
    </location>
</feature>
<dbReference type="eggNOG" id="KOG0192">
    <property type="taxonomic scope" value="Eukaryota"/>
</dbReference>
<evidence type="ECO:0000256" key="3">
    <source>
        <dbReference type="ARBA" id="ARBA00012513"/>
    </source>
</evidence>
<dbReference type="OrthoDB" id="339325at2759"/>
<feature type="compositionally biased region" description="Basic and acidic residues" evidence="14">
    <location>
        <begin position="845"/>
        <end position="854"/>
    </location>
</feature>
<dbReference type="Proteomes" id="UP000002630">
    <property type="component" value="Unassembled WGS sequence"/>
</dbReference>
<dbReference type="InterPro" id="IPR036028">
    <property type="entry name" value="SH3-like_dom_sf"/>
</dbReference>
<dbReference type="Gene3D" id="2.30.30.40">
    <property type="entry name" value="SH3 Domains"/>
    <property type="match status" value="1"/>
</dbReference>
<feature type="compositionally biased region" description="Low complexity" evidence="14">
    <location>
        <begin position="313"/>
        <end position="330"/>
    </location>
</feature>
<dbReference type="SMART" id="SM00273">
    <property type="entry name" value="ENTH"/>
    <property type="match status" value="1"/>
</dbReference>
<dbReference type="Gene3D" id="3.30.200.20">
    <property type="entry name" value="Phosphorylase Kinase, domain 1"/>
    <property type="match status" value="1"/>
</dbReference>
<dbReference type="PROSITE" id="PS50002">
    <property type="entry name" value="SH3"/>
    <property type="match status" value="1"/>
</dbReference>
<evidence type="ECO:0000313" key="19">
    <source>
        <dbReference type="Proteomes" id="UP000002630"/>
    </source>
</evidence>
<feature type="compositionally biased region" description="Low complexity" evidence="14">
    <location>
        <begin position="1102"/>
        <end position="1113"/>
    </location>
</feature>
<keyword evidence="5" id="KW-0723">Serine/threonine-protein kinase</keyword>
<accession>D8LLR2</accession>
<comment type="catalytic activity">
    <reaction evidence="11">
        <text>L-threonyl-[protein] + ATP = O-phospho-L-threonyl-[protein] + ADP + H(+)</text>
        <dbReference type="Rhea" id="RHEA:46608"/>
        <dbReference type="Rhea" id="RHEA-COMP:11060"/>
        <dbReference type="Rhea" id="RHEA-COMP:11605"/>
        <dbReference type="ChEBI" id="CHEBI:15378"/>
        <dbReference type="ChEBI" id="CHEBI:30013"/>
        <dbReference type="ChEBI" id="CHEBI:30616"/>
        <dbReference type="ChEBI" id="CHEBI:61977"/>
        <dbReference type="ChEBI" id="CHEBI:456216"/>
        <dbReference type="EC" id="2.7.11.1"/>
    </reaction>
</comment>
<dbReference type="InterPro" id="IPR008942">
    <property type="entry name" value="ENTH_VHS"/>
</dbReference>
<feature type="region of interest" description="Disordered" evidence="14">
    <location>
        <begin position="1537"/>
        <end position="1689"/>
    </location>
</feature>
<dbReference type="SUPFAM" id="SSF48464">
    <property type="entry name" value="ENTH/VHS domain"/>
    <property type="match status" value="1"/>
</dbReference>
<evidence type="ECO:0000256" key="14">
    <source>
        <dbReference type="SAM" id="MobiDB-lite"/>
    </source>
</evidence>
<dbReference type="InParanoid" id="D8LLR2"/>
<dbReference type="GO" id="GO:0004674">
    <property type="term" value="F:protein serine/threonine kinase activity"/>
    <property type="evidence" value="ECO:0007669"/>
    <property type="project" value="UniProtKB-KW"/>
</dbReference>
<feature type="compositionally biased region" description="Low complexity" evidence="14">
    <location>
        <begin position="1277"/>
        <end position="1288"/>
    </location>
</feature>
<dbReference type="SMART" id="SM00220">
    <property type="entry name" value="S_TKc"/>
    <property type="match status" value="2"/>
</dbReference>
<evidence type="ECO:0000256" key="8">
    <source>
        <dbReference type="ARBA" id="ARBA00022753"/>
    </source>
</evidence>
<feature type="compositionally biased region" description="Low complexity" evidence="14">
    <location>
        <begin position="1202"/>
        <end position="1212"/>
    </location>
</feature>
<keyword evidence="19" id="KW-1185">Reference proteome</keyword>
<keyword evidence="6" id="KW-0808">Transferase</keyword>
<dbReference type="PROSITE" id="PS00108">
    <property type="entry name" value="PROTEIN_KINASE_ST"/>
    <property type="match status" value="2"/>
</dbReference>
<dbReference type="Pfam" id="PF00018">
    <property type="entry name" value="SH3_1"/>
    <property type="match status" value="1"/>
</dbReference>
<feature type="region of interest" description="Disordered" evidence="14">
    <location>
        <begin position="700"/>
        <end position="728"/>
    </location>
</feature>
<comment type="subcellular location">
    <subcellularLocation>
        <location evidence="1">Endosome</location>
    </subcellularLocation>
</comment>
<feature type="compositionally biased region" description="Gly residues" evidence="14">
    <location>
        <begin position="480"/>
        <end position="496"/>
    </location>
</feature>
<proteinExistence type="inferred from homology"/>
<dbReference type="eggNOG" id="KOG1989">
    <property type="taxonomic scope" value="Eukaryota"/>
</dbReference>
<dbReference type="InterPro" id="IPR011009">
    <property type="entry name" value="Kinase-like_dom_sf"/>
</dbReference>
<feature type="compositionally biased region" description="Low complexity" evidence="14">
    <location>
        <begin position="707"/>
        <end position="723"/>
    </location>
</feature>
<evidence type="ECO:0000256" key="10">
    <source>
        <dbReference type="ARBA" id="ARBA00022840"/>
    </source>
</evidence>
<dbReference type="InterPro" id="IPR001452">
    <property type="entry name" value="SH3_domain"/>
</dbReference>
<name>D8LLR2_ECTSI</name>
<feature type="compositionally biased region" description="Gly residues" evidence="14">
    <location>
        <begin position="894"/>
        <end position="909"/>
    </location>
</feature>
<feature type="compositionally biased region" description="Basic and acidic residues" evidence="14">
    <location>
        <begin position="870"/>
        <end position="884"/>
    </location>
</feature>
<feature type="domain" description="SH3" evidence="15">
    <location>
        <begin position="1484"/>
        <end position="1545"/>
    </location>
</feature>
<feature type="compositionally biased region" description="Basic and acidic residues" evidence="14">
    <location>
        <begin position="1672"/>
        <end position="1689"/>
    </location>
</feature>
<evidence type="ECO:0000256" key="4">
    <source>
        <dbReference type="ARBA" id="ARBA00022443"/>
    </source>
</evidence>
<dbReference type="EMBL" id="FN649760">
    <property type="protein sequence ID" value="CBN74693.1"/>
    <property type="molecule type" value="Genomic_DNA"/>
</dbReference>
<dbReference type="GO" id="GO:0005524">
    <property type="term" value="F:ATP binding"/>
    <property type="evidence" value="ECO:0007669"/>
    <property type="project" value="UniProtKB-KW"/>
</dbReference>
<comment type="similarity">
    <text evidence="2">Belongs to the protein kinase superfamily. STE Ser/Thr protein kinase family. MAP kinase kinase kinase subfamily.</text>
</comment>
<keyword evidence="7" id="KW-0547">Nucleotide-binding</keyword>
<dbReference type="Gene3D" id="1.10.510.10">
    <property type="entry name" value="Transferase(Phosphotransferase) domain 1"/>
    <property type="match status" value="2"/>
</dbReference>
<sequence length="2004" mass="207054">MGNMPVVDVGTRKVRVKRLLSEGGYAHVYKAVDEVNKKDFALKMVRIPRSRSGQLANEEVAEMAVVEQSVVRSLPNNHPNIVKFHDAGISKADNEIRYFILSEYCPSNVLKKMSGAADQGSLLPETEVLLIFRDTLMAVLYLHSRDPPIAHRDLKVDNLLVGRDGLIKLCDFGSCSTQHKAYLSPKELQLANEDIRRNTTAAYRSPEQVDLFQGHVVSEKVDIWALGVILFKLAFFQTPFEDNKGNVDAGAILKGLGDKKIPQEKRYSAGLVSLIRCCLVVDPARRPTIGQVLKLCEELKVKGSLPDWPGLNSLPRTPPLSSSSPFSPRPWDALGGDASGSSVNSIPGEGAVGGGGVGASGGGGGVTGGGGSGGSGGGGGAISGHSRRVSRDVVGADHREGLSASLRGAGARAVGEGGGDAGVGGAGGRSANSRSPDIGASSDIPRNPDLMRNGLPRPNSRRSGPMAGLMAPGPSSIDGSGYGQTGGGGGESGGGVLSSPRRSQRVTRSHTGSGDAKWMARVGDGMRSKWYKLLGGETQRKRLWVLKTTSQNSTGPKPKYVGKIVAALWEKELTMDSVFTLLLDRPLSESPVVAMKALITLMKVLQQGPPHVLSECTTYAPTVEDIGQMWGPDHVDTSDSAIAEGVDAAATAGGDSSGGLGGSGSGVGGGSAVDPALSLLILRFATMIVQKIRFHQHHPEYGDYWSPDTGNDTDTTPTTYDNPVSERLPQQPRDEARTLQAFMLLTKGAKDAGPSTRSALLPLMAESYLTYFATTRVLLTVSDKYCTGQLRLKARPDQLVSLSQKYETDLKIMRELYKRADEVEEVAIMKRTPRLPVVSPLSEGGAKKFREMSRKTSRQSTFGRASSKMEALKTLHDEERRFVDSDDDSSSDGAPGGAGGNGGWAGGRGAKNLRLEVKGDGDGDDGSEWGNYYSWQGPDSRAPSSGQAKDGTFGVRRQSNQSEGEGGRNLGPWATDSSGAPPGGGGGGGGQASFPSHPSPLAGAGEERTSETRWRKQANGASATDAAGSSSRRTGRSLSARDLRAAAALDGGGGGGGGGHTASPSRMPPEKGKGAGGSRRKDEVSGRRKSSNEGNGDNGHQAAAAAASAAAAAPMLSDFDTLTLGGSERPVTPVGEESQTTYQLPAAAAAAAAGGGEGGSKKQLALRRERTHPPPLPPRRDNEGSPTHSGVAERGGSQQQDPSGAAAAVSGVAPPPLPPRITYGWAGAAGVVATSQQVDPPAGAAAASGGGGGGPGRSNASSPPPPDPPSLAGDRGASSASAAVTAGASVGGGGVVRANSGPVRRKERGDGPSSPRKRATERGGGDAPSSLLVQQQQPSATGPSSPRLIKGGFGPANPLSWTAKDNASGTGGNTSFSHTNTEKKRPASGVGAGAAGAGVEPSASTAATGSSALSKTSPSLVVPAATGTGARGKSAAAAAAAAATGGGSAVAAGTSAQQAVPAAGASAATAAGAGAGAGGGAANAAGRVAVAKYEYVAQGPEQLSFRVGDIVQLHTEKINAKGWGLGQANGKVGWFPGDFVEMRPTPSERKSRSSSSKTSGASRNRRQHPHPTPAAATGGGGGGGGAASSAAPQGAGGASKGPPPPPYPGRNQRASRGQSGGTGAGGGGGGERRRSSATSQTATAAAAGAGAGAGANKINPELYETSNAWGTAREKEREEGIGGREPEQLPEHVFAIQMAKNQPWRDRLTPGGKIAHDDLLAFFKASRMVLDFDEIELKSVIGSGAFATVFRGIYRYRIGRPGEAGGDKKIEVAVKKLVGGGGGPMEKTLKDFKTECVLLSRLKHRNIIALVGATTHPVTCVMQYCSRGNLMVLLDDRSVELTFKLKKQMMLDVATGMQYLHSQNPVIIHRDLKSLNVLIDENWVTKVTDFGLSRFKATSVSEKMTGQAGTYHWMAPEVINSQHYTEKADVFSYGIILWEIFTRAIPYGGMQPVQVVAAVLGRRERPRIPSQCPQALSQLMQACWSHDPDQRPCFDDVVPWLESL</sequence>
<gene>
    <name evidence="18" type="primary">PK</name>
    <name evidence="18" type="ORF">Esi_0037_0120</name>
</gene>
<dbReference type="CDD" id="cd13999">
    <property type="entry name" value="STKc_MAP3K-like"/>
    <property type="match status" value="1"/>
</dbReference>
<evidence type="ECO:0000256" key="1">
    <source>
        <dbReference type="ARBA" id="ARBA00004177"/>
    </source>
</evidence>
<feature type="compositionally biased region" description="Polar residues" evidence="14">
    <location>
        <begin position="1359"/>
        <end position="1379"/>
    </location>
</feature>
<feature type="compositionally biased region" description="Low complexity" evidence="14">
    <location>
        <begin position="1020"/>
        <end position="1038"/>
    </location>
</feature>
<feature type="region of interest" description="Disordered" evidence="14">
    <location>
        <begin position="407"/>
        <end position="518"/>
    </location>
</feature>
<evidence type="ECO:0000259" key="15">
    <source>
        <dbReference type="PROSITE" id="PS50002"/>
    </source>
</evidence>
<feature type="compositionally biased region" description="Gly residues" evidence="14">
    <location>
        <begin position="1050"/>
        <end position="1060"/>
    </location>
</feature>
<feature type="compositionally biased region" description="Basic and acidic residues" evidence="14">
    <location>
        <begin position="1166"/>
        <end position="1183"/>
    </location>
</feature>
<dbReference type="PANTHER" id="PTHR22967">
    <property type="entry name" value="SERINE/THREONINE PROTEIN KINASE"/>
    <property type="match status" value="1"/>
</dbReference>
<dbReference type="InterPro" id="IPR001245">
    <property type="entry name" value="Ser-Thr/Tyr_kinase_cat_dom"/>
</dbReference>
<dbReference type="SUPFAM" id="SSF56112">
    <property type="entry name" value="Protein kinase-like (PK-like)"/>
    <property type="match status" value="2"/>
</dbReference>
<dbReference type="GO" id="GO:0005543">
    <property type="term" value="F:phospholipid binding"/>
    <property type="evidence" value="ECO:0007669"/>
    <property type="project" value="InterPro"/>
</dbReference>
<dbReference type="PANTHER" id="PTHR22967:SF57">
    <property type="entry name" value="AUXILIN, ISOFORM A-RELATED"/>
    <property type="match status" value="1"/>
</dbReference>
<dbReference type="GO" id="GO:0005768">
    <property type="term" value="C:endosome"/>
    <property type="evidence" value="ECO:0007669"/>
    <property type="project" value="UniProtKB-SubCell"/>
</dbReference>
<feature type="domain" description="Protein kinase" evidence="16">
    <location>
        <begin position="14"/>
        <end position="299"/>
    </location>
</feature>
<feature type="domain" description="ENTH" evidence="17">
    <location>
        <begin position="533"/>
        <end position="702"/>
    </location>
</feature>
<protein>
    <recommendedName>
        <fullName evidence="3">non-specific serine/threonine protein kinase</fullName>
        <ecNumber evidence="3">2.7.11.1</ecNumber>
    </recommendedName>
</protein>
<reference evidence="18 19" key="1">
    <citation type="journal article" date="2010" name="Nature">
        <title>The Ectocarpus genome and the independent evolution of multicellularity in brown algae.</title>
        <authorList>
            <person name="Cock J.M."/>
            <person name="Sterck L."/>
            <person name="Rouze P."/>
            <person name="Scornet D."/>
            <person name="Allen A.E."/>
            <person name="Amoutzias G."/>
            <person name="Anthouard V."/>
            <person name="Artiguenave F."/>
            <person name="Aury J.M."/>
            <person name="Badger J.H."/>
            <person name="Beszteri B."/>
            <person name="Billiau K."/>
            <person name="Bonnet E."/>
            <person name="Bothwell J.H."/>
            <person name="Bowler C."/>
            <person name="Boyen C."/>
            <person name="Brownlee C."/>
            <person name="Carrano C.J."/>
            <person name="Charrier B."/>
            <person name="Cho G.Y."/>
            <person name="Coelho S.M."/>
            <person name="Collen J."/>
            <person name="Corre E."/>
            <person name="Da Silva C."/>
            <person name="Delage L."/>
            <person name="Delaroque N."/>
            <person name="Dittami S.M."/>
            <person name="Doulbeau S."/>
            <person name="Elias M."/>
            <person name="Farnham G."/>
            <person name="Gachon C.M."/>
            <person name="Gschloessl B."/>
            <person name="Heesch S."/>
            <person name="Jabbari K."/>
            <person name="Jubin C."/>
            <person name="Kawai H."/>
            <person name="Kimura K."/>
            <person name="Kloareg B."/>
            <person name="Kupper F.C."/>
            <person name="Lang D."/>
            <person name="Le Bail A."/>
            <person name="Leblanc C."/>
            <person name="Lerouge P."/>
            <person name="Lohr M."/>
            <person name="Lopez P.J."/>
            <person name="Martens C."/>
            <person name="Maumus F."/>
            <person name="Michel G."/>
            <person name="Miranda-Saavedra D."/>
            <person name="Morales J."/>
            <person name="Moreau H."/>
            <person name="Motomura T."/>
            <person name="Nagasato C."/>
            <person name="Napoli C.A."/>
            <person name="Nelson D.R."/>
            <person name="Nyvall-Collen P."/>
            <person name="Peters A.F."/>
            <person name="Pommier C."/>
            <person name="Potin P."/>
            <person name="Poulain J."/>
            <person name="Quesneville H."/>
            <person name="Read B."/>
            <person name="Rensing S.A."/>
            <person name="Ritter A."/>
            <person name="Rousvoal S."/>
            <person name="Samanta M."/>
            <person name="Samson G."/>
            <person name="Schroeder D.C."/>
            <person name="Segurens B."/>
            <person name="Strittmatter M."/>
            <person name="Tonon T."/>
            <person name="Tregear J.W."/>
            <person name="Valentin K."/>
            <person name="von Dassow P."/>
            <person name="Yamagishi T."/>
            <person name="Van de Peer Y."/>
            <person name="Wincker P."/>
        </authorList>
    </citation>
    <scope>NUCLEOTIDE SEQUENCE [LARGE SCALE GENOMIC DNA]</scope>
    <source>
        <strain evidence="19">Ec32 / CCAP1310/4</strain>
    </source>
</reference>
<dbReference type="SUPFAM" id="SSF50044">
    <property type="entry name" value="SH3-domain"/>
    <property type="match status" value="1"/>
</dbReference>
<dbReference type="PRINTS" id="PR00109">
    <property type="entry name" value="TYRKINASE"/>
</dbReference>
<dbReference type="Pfam" id="PF00069">
    <property type="entry name" value="Pkinase"/>
    <property type="match status" value="1"/>
</dbReference>
<evidence type="ECO:0000256" key="9">
    <source>
        <dbReference type="ARBA" id="ARBA00022777"/>
    </source>
</evidence>
<dbReference type="SMART" id="SM00326">
    <property type="entry name" value="SH3"/>
    <property type="match status" value="1"/>
</dbReference>
<feature type="compositionally biased region" description="Low complexity" evidence="14">
    <location>
        <begin position="1397"/>
        <end position="1417"/>
    </location>
</feature>
<evidence type="ECO:0000259" key="17">
    <source>
        <dbReference type="PROSITE" id="PS50942"/>
    </source>
</evidence>
<evidence type="ECO:0000256" key="2">
    <source>
        <dbReference type="ARBA" id="ARBA00006529"/>
    </source>
</evidence>
<dbReference type="InterPro" id="IPR013809">
    <property type="entry name" value="ENTH"/>
</dbReference>
<dbReference type="PROSITE" id="PS50011">
    <property type="entry name" value="PROTEIN_KINASE_DOM"/>
    <property type="match status" value="2"/>
</dbReference>
<dbReference type="InterPro" id="IPR011417">
    <property type="entry name" value="ANTH_dom"/>
</dbReference>
<feature type="compositionally biased region" description="Gly residues" evidence="14">
    <location>
        <begin position="350"/>
        <end position="382"/>
    </location>
</feature>
<feature type="compositionally biased region" description="Gly residues" evidence="14">
    <location>
        <begin position="1618"/>
        <end position="1629"/>
    </location>
</feature>
<evidence type="ECO:0000256" key="13">
    <source>
        <dbReference type="PROSITE-ProRule" id="PRU00192"/>
    </source>
</evidence>
<feature type="region of interest" description="Disordered" evidence="14">
    <location>
        <begin position="307"/>
        <end position="387"/>
    </location>
</feature>
<evidence type="ECO:0000259" key="16">
    <source>
        <dbReference type="PROSITE" id="PS50011"/>
    </source>
</evidence>
<feature type="compositionally biased region" description="Gly residues" evidence="14">
    <location>
        <begin position="415"/>
        <end position="428"/>
    </location>
</feature>
<evidence type="ECO:0000313" key="18">
    <source>
        <dbReference type="EMBL" id="CBN74693.1"/>
    </source>
</evidence>
<dbReference type="EC" id="2.7.11.1" evidence="3"/>
<feature type="compositionally biased region" description="Gly residues" evidence="14">
    <location>
        <begin position="981"/>
        <end position="991"/>
    </location>
</feature>
<feature type="region of interest" description="Disordered" evidence="14">
    <location>
        <begin position="839"/>
        <end position="1223"/>
    </location>
</feature>
<dbReference type="STRING" id="2880.D8LLR2"/>
<evidence type="ECO:0000256" key="5">
    <source>
        <dbReference type="ARBA" id="ARBA00022527"/>
    </source>
</evidence>
<dbReference type="PROSITE" id="PS50942">
    <property type="entry name" value="ENTH"/>
    <property type="match status" value="1"/>
</dbReference>
<evidence type="ECO:0000256" key="6">
    <source>
        <dbReference type="ARBA" id="ARBA00022679"/>
    </source>
</evidence>
<organism evidence="18 19">
    <name type="scientific">Ectocarpus siliculosus</name>
    <name type="common">Brown alga</name>
    <name type="synonym">Conferva siliculosa</name>
    <dbReference type="NCBI Taxonomy" id="2880"/>
    <lineage>
        <taxon>Eukaryota</taxon>
        <taxon>Sar</taxon>
        <taxon>Stramenopiles</taxon>
        <taxon>Ochrophyta</taxon>
        <taxon>PX clade</taxon>
        <taxon>Phaeophyceae</taxon>
        <taxon>Ectocarpales</taxon>
        <taxon>Ectocarpaceae</taxon>
        <taxon>Ectocarpus</taxon>
    </lineage>
</organism>
<evidence type="ECO:0000256" key="11">
    <source>
        <dbReference type="ARBA" id="ARBA00047899"/>
    </source>
</evidence>
<feature type="domain" description="Protein kinase" evidence="16">
    <location>
        <begin position="1735"/>
        <end position="2001"/>
    </location>
</feature>
<feature type="compositionally biased region" description="Low complexity" evidence="14">
    <location>
        <begin position="1636"/>
        <end position="1648"/>
    </location>
</feature>
<feature type="compositionally biased region" description="Low complexity" evidence="14">
    <location>
        <begin position="1553"/>
        <end position="1562"/>
    </location>
</feature>
<keyword evidence="8" id="KW-0967">Endosome</keyword>
<dbReference type="Pfam" id="PF07714">
    <property type="entry name" value="PK_Tyr_Ser-Thr"/>
    <property type="match status" value="1"/>
</dbReference>
<dbReference type="InterPro" id="IPR008271">
    <property type="entry name" value="Ser/Thr_kinase_AS"/>
</dbReference>
<dbReference type="Gene3D" id="1.25.40.90">
    <property type="match status" value="1"/>
</dbReference>
<dbReference type="Pfam" id="PF07651">
    <property type="entry name" value="ANTH"/>
    <property type="match status" value="1"/>
</dbReference>
<feature type="compositionally biased region" description="Gly residues" evidence="14">
    <location>
        <begin position="1577"/>
        <end position="1586"/>
    </location>
</feature>
<evidence type="ECO:0000256" key="12">
    <source>
        <dbReference type="ARBA" id="ARBA00048679"/>
    </source>
</evidence>
<evidence type="ECO:0000256" key="7">
    <source>
        <dbReference type="ARBA" id="ARBA00022741"/>
    </source>
</evidence>
<comment type="catalytic activity">
    <reaction evidence="12">
        <text>L-seryl-[protein] + ATP = O-phospho-L-seryl-[protein] + ADP + H(+)</text>
        <dbReference type="Rhea" id="RHEA:17989"/>
        <dbReference type="Rhea" id="RHEA-COMP:9863"/>
        <dbReference type="Rhea" id="RHEA-COMP:11604"/>
        <dbReference type="ChEBI" id="CHEBI:15378"/>
        <dbReference type="ChEBI" id="CHEBI:29999"/>
        <dbReference type="ChEBI" id="CHEBI:30616"/>
        <dbReference type="ChEBI" id="CHEBI:83421"/>
        <dbReference type="ChEBI" id="CHEBI:456216"/>
        <dbReference type="EC" id="2.7.11.1"/>
    </reaction>
</comment>